<evidence type="ECO:0000256" key="4">
    <source>
        <dbReference type="ARBA" id="ARBA00023136"/>
    </source>
</evidence>
<dbReference type="AlphaFoldDB" id="A0A9D1KUZ8"/>
<keyword evidence="3 5" id="KW-1133">Transmembrane helix</keyword>
<reference evidence="8" key="2">
    <citation type="journal article" date="2021" name="PeerJ">
        <title>Extensive microbial diversity within the chicken gut microbiome revealed by metagenomics and culture.</title>
        <authorList>
            <person name="Gilroy R."/>
            <person name="Ravi A."/>
            <person name="Getino M."/>
            <person name="Pursley I."/>
            <person name="Horton D.L."/>
            <person name="Alikhan N.F."/>
            <person name="Baker D."/>
            <person name="Gharbi K."/>
            <person name="Hall N."/>
            <person name="Watson M."/>
            <person name="Adriaenssens E.M."/>
            <person name="Foster-Nyarko E."/>
            <person name="Jarju S."/>
            <person name="Secka A."/>
            <person name="Antonio M."/>
            <person name="Oren A."/>
            <person name="Chaudhuri R.R."/>
            <person name="La Ragione R."/>
            <person name="Hildebrand F."/>
            <person name="Pallen M.J."/>
        </authorList>
    </citation>
    <scope>NUCLEOTIDE SEQUENCE</scope>
    <source>
        <strain evidence="8">CHK176-22527</strain>
    </source>
</reference>
<dbReference type="Pfam" id="PF04138">
    <property type="entry name" value="GtrA_DPMS_TM"/>
    <property type="match status" value="1"/>
</dbReference>
<reference evidence="8" key="1">
    <citation type="submission" date="2020-10" db="EMBL/GenBank/DDBJ databases">
        <authorList>
            <person name="Gilroy R."/>
        </authorList>
    </citation>
    <scope>NUCLEOTIDE SEQUENCE</scope>
    <source>
        <strain evidence="8">CHK176-22527</strain>
    </source>
</reference>
<evidence type="ECO:0000256" key="5">
    <source>
        <dbReference type="SAM" id="Phobius"/>
    </source>
</evidence>
<dbReference type="GO" id="GO:0000271">
    <property type="term" value="P:polysaccharide biosynthetic process"/>
    <property type="evidence" value="ECO:0007669"/>
    <property type="project" value="InterPro"/>
</dbReference>
<dbReference type="InterPro" id="IPR001173">
    <property type="entry name" value="Glyco_trans_2-like"/>
</dbReference>
<dbReference type="PANTHER" id="PTHR48090:SF7">
    <property type="entry name" value="RFBJ PROTEIN"/>
    <property type="match status" value="1"/>
</dbReference>
<dbReference type="InterPro" id="IPR050256">
    <property type="entry name" value="Glycosyltransferase_2"/>
</dbReference>
<evidence type="ECO:0000259" key="7">
    <source>
        <dbReference type="Pfam" id="PF04138"/>
    </source>
</evidence>
<gene>
    <name evidence="8" type="ORF">IAD12_01555</name>
</gene>
<organism evidence="8 9">
    <name type="scientific">Candidatus Allocopromorpha excrementavium</name>
    <dbReference type="NCBI Taxonomy" id="2840741"/>
    <lineage>
        <taxon>Bacteria</taxon>
        <taxon>Bacillati</taxon>
        <taxon>Bacillota</taxon>
        <taxon>Clostridia</taxon>
        <taxon>Eubacteriales</taxon>
        <taxon>Eubacteriaceae</taxon>
        <taxon>Eubacteriaceae incertae sedis</taxon>
        <taxon>Candidatus Allocopromorpha</taxon>
    </lineage>
</organism>
<feature type="transmembrane region" description="Helical" evidence="5">
    <location>
        <begin position="288"/>
        <end position="309"/>
    </location>
</feature>
<evidence type="ECO:0000259" key="6">
    <source>
        <dbReference type="Pfam" id="PF00535"/>
    </source>
</evidence>
<keyword evidence="4 5" id="KW-0472">Membrane</keyword>
<proteinExistence type="predicted"/>
<feature type="transmembrane region" description="Helical" evidence="5">
    <location>
        <begin position="250"/>
        <end position="268"/>
    </location>
</feature>
<evidence type="ECO:0000256" key="1">
    <source>
        <dbReference type="ARBA" id="ARBA00004141"/>
    </source>
</evidence>
<comment type="caution">
    <text evidence="8">The sequence shown here is derived from an EMBL/GenBank/DDBJ whole genome shotgun (WGS) entry which is preliminary data.</text>
</comment>
<evidence type="ECO:0000313" key="8">
    <source>
        <dbReference type="EMBL" id="HIT98929.1"/>
    </source>
</evidence>
<dbReference type="EMBL" id="DVLX01000021">
    <property type="protein sequence ID" value="HIT98929.1"/>
    <property type="molecule type" value="Genomic_DNA"/>
</dbReference>
<dbReference type="Gene3D" id="3.90.550.10">
    <property type="entry name" value="Spore Coat Polysaccharide Biosynthesis Protein SpsA, Chain A"/>
    <property type="match status" value="1"/>
</dbReference>
<sequence>MPMVIIPAYRPDEVLIKIVRGLKEMNLMSVVVDDGNGDDCKFIFDEISDICTVIHHDRNRGKGAAIKTALKYINDEMKDVGIIGIMDADGQHRTEDMARLINHAKDNRDAVSIGARNVGSDMPLKSRLGNEITRKVFSAVSGVKVSDTQTGLRAFDSALAARFMDIEGERYEYEMNVLLYCAENDIRIEEMSIETIYHDSKNSCSSFRAVRDSFRIYKDIIKFTLSSMSSFLLDYVIFSVLMLVLPHTGIMIMAGNIAARAVSAFYNYSMNCRHVFHTGRKVSTALEYFALAAVILILNNIILGFFTGIMQISVYPAKLMTECVLFIISWMVQRQIIFRKNRHIGGKIDFGLK</sequence>
<evidence type="ECO:0000256" key="2">
    <source>
        <dbReference type="ARBA" id="ARBA00022692"/>
    </source>
</evidence>
<feature type="domain" description="Glycosyltransferase 2-like" evidence="6">
    <location>
        <begin position="4"/>
        <end position="132"/>
    </location>
</feature>
<evidence type="ECO:0000313" key="9">
    <source>
        <dbReference type="Proteomes" id="UP000824159"/>
    </source>
</evidence>
<dbReference type="Proteomes" id="UP000824159">
    <property type="component" value="Unassembled WGS sequence"/>
</dbReference>
<feature type="domain" description="GtrA/DPMS transmembrane" evidence="7">
    <location>
        <begin position="222"/>
        <end position="338"/>
    </location>
</feature>
<keyword evidence="2 5" id="KW-0812">Transmembrane</keyword>
<dbReference type="InterPro" id="IPR007267">
    <property type="entry name" value="GtrA_DPMS_TM"/>
</dbReference>
<dbReference type="PANTHER" id="PTHR48090">
    <property type="entry name" value="UNDECAPRENYL-PHOSPHATE 4-DEOXY-4-FORMAMIDO-L-ARABINOSE TRANSFERASE-RELATED"/>
    <property type="match status" value="1"/>
</dbReference>
<dbReference type="Pfam" id="PF00535">
    <property type="entry name" value="Glycos_transf_2"/>
    <property type="match status" value="1"/>
</dbReference>
<dbReference type="GO" id="GO:0016020">
    <property type="term" value="C:membrane"/>
    <property type="evidence" value="ECO:0007669"/>
    <property type="project" value="UniProtKB-SubCell"/>
</dbReference>
<accession>A0A9D1KUZ8</accession>
<evidence type="ECO:0000256" key="3">
    <source>
        <dbReference type="ARBA" id="ARBA00022989"/>
    </source>
</evidence>
<dbReference type="CDD" id="cd04179">
    <property type="entry name" value="DPM_DPG-synthase_like"/>
    <property type="match status" value="1"/>
</dbReference>
<dbReference type="InterPro" id="IPR029044">
    <property type="entry name" value="Nucleotide-diphossugar_trans"/>
</dbReference>
<protein>
    <submittedName>
        <fullName evidence="8">Bifunctional glycosyltransferase family 2/GtrA family protein</fullName>
    </submittedName>
</protein>
<dbReference type="SUPFAM" id="SSF53448">
    <property type="entry name" value="Nucleotide-diphospho-sugar transferases"/>
    <property type="match status" value="1"/>
</dbReference>
<comment type="subcellular location">
    <subcellularLocation>
        <location evidence="1">Membrane</location>
        <topology evidence="1">Multi-pass membrane protein</topology>
    </subcellularLocation>
</comment>
<feature type="transmembrane region" description="Helical" evidence="5">
    <location>
        <begin position="223"/>
        <end position="244"/>
    </location>
</feature>
<name>A0A9D1KUZ8_9FIRM</name>